<accession>A0A8S2RHC6</accession>
<reference evidence="2" key="1">
    <citation type="submission" date="2021-02" db="EMBL/GenBank/DDBJ databases">
        <authorList>
            <person name="Nowell W R."/>
        </authorList>
    </citation>
    <scope>NUCLEOTIDE SEQUENCE</scope>
</reference>
<sequence length="83" mass="9298">MLELGESRAARKYLTELCNESTGILKDDPALPSIYNCLGMTFFRQNLHADAIEYYKKALDCQARIGYSNNNALAEIHNNIGLS</sequence>
<comment type="caution">
    <text evidence="2">The sequence shown here is derived from an EMBL/GenBank/DDBJ whole genome shotgun (WGS) entry which is preliminary data.</text>
</comment>
<name>A0A8S2RHC6_9BILA</name>
<dbReference type="PROSITE" id="PS50005">
    <property type="entry name" value="TPR"/>
    <property type="match status" value="1"/>
</dbReference>
<keyword evidence="1" id="KW-0802">TPR repeat</keyword>
<feature type="non-terminal residue" evidence="2">
    <location>
        <position position="83"/>
    </location>
</feature>
<dbReference type="SUPFAM" id="SSF48452">
    <property type="entry name" value="TPR-like"/>
    <property type="match status" value="1"/>
</dbReference>
<feature type="repeat" description="TPR" evidence="1">
    <location>
        <begin position="32"/>
        <end position="65"/>
    </location>
</feature>
<evidence type="ECO:0000313" key="3">
    <source>
        <dbReference type="Proteomes" id="UP000676336"/>
    </source>
</evidence>
<proteinExistence type="predicted"/>
<dbReference type="SMART" id="SM00028">
    <property type="entry name" value="TPR"/>
    <property type="match status" value="1"/>
</dbReference>
<dbReference type="Gene3D" id="1.25.40.10">
    <property type="entry name" value="Tetratricopeptide repeat domain"/>
    <property type="match status" value="1"/>
</dbReference>
<dbReference type="Pfam" id="PF00515">
    <property type="entry name" value="TPR_1"/>
    <property type="match status" value="1"/>
</dbReference>
<dbReference type="InterPro" id="IPR011990">
    <property type="entry name" value="TPR-like_helical_dom_sf"/>
</dbReference>
<dbReference type="Proteomes" id="UP000676336">
    <property type="component" value="Unassembled WGS sequence"/>
</dbReference>
<dbReference type="EMBL" id="CAJOBI010012140">
    <property type="protein sequence ID" value="CAF4163478.1"/>
    <property type="molecule type" value="Genomic_DNA"/>
</dbReference>
<gene>
    <name evidence="2" type="ORF">SMN809_LOCUS20284</name>
</gene>
<protein>
    <submittedName>
        <fullName evidence="2">Uncharacterized protein</fullName>
    </submittedName>
</protein>
<evidence type="ECO:0000313" key="2">
    <source>
        <dbReference type="EMBL" id="CAF4163478.1"/>
    </source>
</evidence>
<evidence type="ECO:0000256" key="1">
    <source>
        <dbReference type="PROSITE-ProRule" id="PRU00339"/>
    </source>
</evidence>
<organism evidence="2 3">
    <name type="scientific">Rotaria magnacalcarata</name>
    <dbReference type="NCBI Taxonomy" id="392030"/>
    <lineage>
        <taxon>Eukaryota</taxon>
        <taxon>Metazoa</taxon>
        <taxon>Spiralia</taxon>
        <taxon>Gnathifera</taxon>
        <taxon>Rotifera</taxon>
        <taxon>Eurotatoria</taxon>
        <taxon>Bdelloidea</taxon>
        <taxon>Philodinida</taxon>
        <taxon>Philodinidae</taxon>
        <taxon>Rotaria</taxon>
    </lineage>
</organism>
<dbReference type="InterPro" id="IPR019734">
    <property type="entry name" value="TPR_rpt"/>
</dbReference>
<dbReference type="AlphaFoldDB" id="A0A8S2RHC6"/>